<sequence length="540" mass="61492">MRINNHKDIHSGKKSRKDHPARAQGTQSKGKRTREEHDTRGAREERAQVGSRGEYNEKTGQVLDENLEERKRKLSYEEFPNDLVKLDTMTPAIAKTSAVDPTNKGPLLPIDFEFMKEQEREKQREQAVQNLQKTGLGQSPSPKPKFIQNANISRPPSILKTLQMTPQGGSRTNSPSSETKEDAGQSLSDNSKEKHVSFDDTKTGKENGDYVGIPRIHTPRSLSPRPRKEQKEHQHKKELTTDERTVPERDERRSRDKTVRDRKGDKHEKEPKEGEDTKKKSVLEMVEGLLSFIDEMEDHVQEDEKKSESVTPPTKKSDSSTAHTTVQLIKTPFGLGELLQSEATHCLVKLPTMNAFVKTKDCVKVVSKDPSPKSHIDLQLASVRAVRKADLPRICELETESYPPDEAAPPERLYYRFIYASDYFKVLTYCNQIVGFVCGTLANSNKLTEESILAHVESGKTLCVHSVVVDKHYRRNKLATLLMKKYLQILAPKLERKEIHAIRLMAKKHLVPLYQKVGFVLEGKSNVQHGKDQWYEMVYA</sequence>
<reference evidence="5 6" key="1">
    <citation type="journal article" date="2013" name="Curr. Biol.">
        <title>The Genome of the Foraminiferan Reticulomyxa filosa.</title>
        <authorList>
            <person name="Glockner G."/>
            <person name="Hulsmann N."/>
            <person name="Schleicher M."/>
            <person name="Noegel A.A."/>
            <person name="Eichinger L."/>
            <person name="Gallinger C."/>
            <person name="Pawlowski J."/>
            <person name="Sierra R."/>
            <person name="Euteneuer U."/>
            <person name="Pillet L."/>
            <person name="Moustafa A."/>
            <person name="Platzer M."/>
            <person name="Groth M."/>
            <person name="Szafranski K."/>
            <person name="Schliwa M."/>
        </authorList>
    </citation>
    <scope>NUCLEOTIDE SEQUENCE [LARGE SCALE GENOMIC DNA]</scope>
</reference>
<evidence type="ECO:0000313" key="6">
    <source>
        <dbReference type="Proteomes" id="UP000023152"/>
    </source>
</evidence>
<proteinExistence type="predicted"/>
<dbReference type="PROSITE" id="PS51186">
    <property type="entry name" value="GNAT"/>
    <property type="match status" value="1"/>
</dbReference>
<keyword evidence="2" id="KW-0012">Acyltransferase</keyword>
<keyword evidence="6" id="KW-1185">Reference proteome</keyword>
<feature type="compositionally biased region" description="Basic and acidic residues" evidence="3">
    <location>
        <begin position="1"/>
        <end position="11"/>
    </location>
</feature>
<feature type="compositionally biased region" description="Basic and acidic residues" evidence="3">
    <location>
        <begin position="33"/>
        <end position="47"/>
    </location>
</feature>
<dbReference type="Pfam" id="PF00583">
    <property type="entry name" value="Acetyltransf_1"/>
    <property type="match status" value="1"/>
</dbReference>
<feature type="region of interest" description="Disordered" evidence="3">
    <location>
        <begin position="115"/>
        <end position="281"/>
    </location>
</feature>
<evidence type="ECO:0000256" key="1">
    <source>
        <dbReference type="ARBA" id="ARBA00022679"/>
    </source>
</evidence>
<dbReference type="GO" id="GO:0008080">
    <property type="term" value="F:N-acetyltransferase activity"/>
    <property type="evidence" value="ECO:0007669"/>
    <property type="project" value="UniProtKB-ARBA"/>
</dbReference>
<dbReference type="AlphaFoldDB" id="X6NUF6"/>
<dbReference type="OrthoDB" id="30840at2759"/>
<evidence type="ECO:0000256" key="2">
    <source>
        <dbReference type="ARBA" id="ARBA00023315"/>
    </source>
</evidence>
<dbReference type="Proteomes" id="UP000023152">
    <property type="component" value="Unassembled WGS sequence"/>
</dbReference>
<feature type="compositionally biased region" description="Polar residues" evidence="3">
    <location>
        <begin position="309"/>
        <end position="324"/>
    </location>
</feature>
<dbReference type="Gene3D" id="3.40.630.30">
    <property type="match status" value="1"/>
</dbReference>
<dbReference type="PANTHER" id="PTHR10908">
    <property type="entry name" value="SEROTONIN N-ACETYLTRANSFERASE"/>
    <property type="match status" value="1"/>
</dbReference>
<comment type="caution">
    <text evidence="5">The sequence shown here is derived from an EMBL/GenBank/DDBJ whole genome shotgun (WGS) entry which is preliminary data.</text>
</comment>
<feature type="compositionally biased region" description="Basic and acidic residues" evidence="3">
    <location>
        <begin position="190"/>
        <end position="208"/>
    </location>
</feature>
<dbReference type="InterPro" id="IPR051635">
    <property type="entry name" value="SNAT-like"/>
</dbReference>
<evidence type="ECO:0000256" key="3">
    <source>
        <dbReference type="SAM" id="MobiDB-lite"/>
    </source>
</evidence>
<dbReference type="CDD" id="cd04301">
    <property type="entry name" value="NAT_SF"/>
    <property type="match status" value="1"/>
</dbReference>
<keyword evidence="1" id="KW-0808">Transferase</keyword>
<dbReference type="SUPFAM" id="SSF55729">
    <property type="entry name" value="Acyl-CoA N-acyltransferases (Nat)"/>
    <property type="match status" value="1"/>
</dbReference>
<feature type="domain" description="N-acetyltransferase" evidence="4">
    <location>
        <begin position="381"/>
        <end position="540"/>
    </location>
</feature>
<feature type="compositionally biased region" description="Basic and acidic residues" evidence="3">
    <location>
        <begin position="226"/>
        <end position="281"/>
    </location>
</feature>
<feature type="compositionally biased region" description="Basic and acidic residues" evidence="3">
    <location>
        <begin position="115"/>
        <end position="125"/>
    </location>
</feature>
<feature type="compositionally biased region" description="Polar residues" evidence="3">
    <location>
        <begin position="127"/>
        <end position="140"/>
    </location>
</feature>
<dbReference type="InterPro" id="IPR016181">
    <property type="entry name" value="Acyl_CoA_acyltransferase"/>
</dbReference>
<feature type="region of interest" description="Disordered" evidence="3">
    <location>
        <begin position="1"/>
        <end position="64"/>
    </location>
</feature>
<protein>
    <recommendedName>
        <fullName evidence="4">N-acetyltransferase domain-containing protein</fullName>
    </recommendedName>
</protein>
<dbReference type="InterPro" id="IPR000182">
    <property type="entry name" value="GNAT_dom"/>
</dbReference>
<accession>X6NUF6</accession>
<dbReference type="EMBL" id="ASPP01005985">
    <property type="protein sequence ID" value="ETO29563.1"/>
    <property type="molecule type" value="Genomic_DNA"/>
</dbReference>
<organism evidence="5 6">
    <name type="scientific">Reticulomyxa filosa</name>
    <dbReference type="NCBI Taxonomy" id="46433"/>
    <lineage>
        <taxon>Eukaryota</taxon>
        <taxon>Sar</taxon>
        <taxon>Rhizaria</taxon>
        <taxon>Retaria</taxon>
        <taxon>Foraminifera</taxon>
        <taxon>Monothalamids</taxon>
        <taxon>Reticulomyxidae</taxon>
        <taxon>Reticulomyxa</taxon>
    </lineage>
</organism>
<evidence type="ECO:0000259" key="4">
    <source>
        <dbReference type="PROSITE" id="PS51186"/>
    </source>
</evidence>
<feature type="compositionally biased region" description="Basic and acidic residues" evidence="3">
    <location>
        <begin position="299"/>
        <end position="308"/>
    </location>
</feature>
<dbReference type="PANTHER" id="PTHR10908:SF0">
    <property type="entry name" value="SEROTONIN N-ACETYLTRANSFERASE"/>
    <property type="match status" value="1"/>
</dbReference>
<feature type="region of interest" description="Disordered" evidence="3">
    <location>
        <begin position="299"/>
        <end position="324"/>
    </location>
</feature>
<name>X6NUF6_RETFI</name>
<gene>
    <name evidence="5" type="ORF">RFI_07555</name>
</gene>
<feature type="compositionally biased region" description="Polar residues" evidence="3">
    <location>
        <begin position="148"/>
        <end position="177"/>
    </location>
</feature>
<evidence type="ECO:0000313" key="5">
    <source>
        <dbReference type="EMBL" id="ETO29563.1"/>
    </source>
</evidence>